<feature type="compositionally biased region" description="Basic and acidic residues" evidence="3">
    <location>
        <begin position="91"/>
        <end position="104"/>
    </location>
</feature>
<dbReference type="PANTHER" id="PTHR46935:SF1">
    <property type="entry name" value="OS01G0674700 PROTEIN"/>
    <property type="match status" value="1"/>
</dbReference>
<dbReference type="GO" id="GO:0009658">
    <property type="term" value="P:chloroplast organization"/>
    <property type="evidence" value="ECO:0007669"/>
    <property type="project" value="InterPro"/>
</dbReference>
<dbReference type="InterPro" id="IPR044645">
    <property type="entry name" value="DG1/EMB2279-like"/>
</dbReference>
<feature type="repeat" description="PPR" evidence="2">
    <location>
        <begin position="641"/>
        <end position="675"/>
    </location>
</feature>
<dbReference type="PROSITE" id="PS51375">
    <property type="entry name" value="PPR"/>
    <property type="match status" value="3"/>
</dbReference>
<feature type="compositionally biased region" description="Low complexity" evidence="3">
    <location>
        <begin position="110"/>
        <end position="120"/>
    </location>
</feature>
<feature type="repeat" description="PPR" evidence="2">
    <location>
        <begin position="490"/>
        <end position="524"/>
    </location>
</feature>
<evidence type="ECO:0000256" key="1">
    <source>
        <dbReference type="ARBA" id="ARBA00022737"/>
    </source>
</evidence>
<evidence type="ECO:0000313" key="5">
    <source>
        <dbReference type="Proteomes" id="UP000250321"/>
    </source>
</evidence>
<dbReference type="InterPro" id="IPR011990">
    <property type="entry name" value="TPR-like_helical_dom_sf"/>
</dbReference>
<dbReference type="Pfam" id="PF13812">
    <property type="entry name" value="PPR_3"/>
    <property type="match status" value="1"/>
</dbReference>
<comment type="caution">
    <text evidence="4">The sequence shown here is derived from an EMBL/GenBank/DDBJ whole genome shotgun (WGS) entry which is preliminary data.</text>
</comment>
<organism evidence="4 5">
    <name type="scientific">Prunus yedoensis var. nudiflora</name>
    <dbReference type="NCBI Taxonomy" id="2094558"/>
    <lineage>
        <taxon>Eukaryota</taxon>
        <taxon>Viridiplantae</taxon>
        <taxon>Streptophyta</taxon>
        <taxon>Embryophyta</taxon>
        <taxon>Tracheophyta</taxon>
        <taxon>Spermatophyta</taxon>
        <taxon>Magnoliopsida</taxon>
        <taxon>eudicotyledons</taxon>
        <taxon>Gunneridae</taxon>
        <taxon>Pentapetalae</taxon>
        <taxon>rosids</taxon>
        <taxon>fabids</taxon>
        <taxon>Rosales</taxon>
        <taxon>Rosaceae</taxon>
        <taxon>Amygdaloideae</taxon>
        <taxon>Amygdaleae</taxon>
        <taxon>Prunus</taxon>
    </lineage>
</organism>
<feature type="compositionally biased region" description="Basic and acidic residues" evidence="3">
    <location>
        <begin position="148"/>
        <end position="183"/>
    </location>
</feature>
<dbReference type="FunFam" id="1.25.40.10:FF:000363">
    <property type="entry name" value="Pentatricopeptide repeat-containing protein"/>
    <property type="match status" value="1"/>
</dbReference>
<evidence type="ECO:0000313" key="4">
    <source>
        <dbReference type="EMBL" id="PQQ00156.1"/>
    </source>
</evidence>
<keyword evidence="1" id="KW-0677">Repeat</keyword>
<evidence type="ECO:0000256" key="2">
    <source>
        <dbReference type="PROSITE-ProRule" id="PRU00708"/>
    </source>
</evidence>
<accession>A0A314ZE60</accession>
<dbReference type="InterPro" id="IPR002885">
    <property type="entry name" value="PPR_rpt"/>
</dbReference>
<feature type="region of interest" description="Disordered" evidence="3">
    <location>
        <begin position="91"/>
        <end position="183"/>
    </location>
</feature>
<evidence type="ECO:0000256" key="3">
    <source>
        <dbReference type="SAM" id="MobiDB-lite"/>
    </source>
</evidence>
<dbReference type="AlphaFoldDB" id="A0A314ZE60"/>
<dbReference type="SUPFAM" id="SSF81901">
    <property type="entry name" value="HCP-like"/>
    <property type="match status" value="1"/>
</dbReference>
<dbReference type="PANTHER" id="PTHR46935">
    <property type="entry name" value="OS01G0674700 PROTEIN"/>
    <property type="match status" value="1"/>
</dbReference>
<dbReference type="Gene3D" id="1.25.40.10">
    <property type="entry name" value="Tetratricopeptide repeat domain"/>
    <property type="match status" value="3"/>
</dbReference>
<dbReference type="EMBL" id="PJQY01001735">
    <property type="protein sequence ID" value="PQQ00156.1"/>
    <property type="molecule type" value="Genomic_DNA"/>
</dbReference>
<dbReference type="Pfam" id="PF01535">
    <property type="entry name" value="PPR"/>
    <property type="match status" value="3"/>
</dbReference>
<name>A0A314ZE60_PRUYE</name>
<dbReference type="NCBIfam" id="TIGR00756">
    <property type="entry name" value="PPR"/>
    <property type="match status" value="3"/>
</dbReference>
<feature type="repeat" description="PPR" evidence="2">
    <location>
        <begin position="594"/>
        <end position="628"/>
    </location>
</feature>
<sequence length="824" mass="94342">MVGMTVTNAQLGVFNFQRNDIFAANCSSKPECEQESGFGIKIPNRRTVISAVSKEGSDNRSVGGEILEKEFEFKPSFDQYLKVMGTVRLRSDRDKQDSSKEQNPKHNLRSRGVSRSLVSGASKAERQNEALGNRNGIMGKSKRQGVKGFKDEYDSRQSNRDEKEKKKIRGEARDGRSKYSGRLEPELNFRGGLERNHINAEKATDRGFSRRSEKLTRDFPKKNYDNSMEAERAAFKNFDEFGDIMDKPRVSQMEMEERIQKLAKWLNGADIDMPEWMFSKMMRSAQIRFTDHSILRVIQLLGKLGNWRRVLQVIEWLQMRERFKSHKLRYIYTTALDVLGKARRPVEALNVFHAMLQEMSSYPDLVAYHSIAVTLGQAGHMRELFDVIDTMRSPPKKKFKTGALGKWDPRLEPDICCLPCEEVPLIDVLNACVQRKQWEGAFWVLQQLQQQGLQPATTTYGLVMEVMLACGKYNLVHDFFKKVQKSSIPNALTYRVIVNTLWREGKVDEAVLVVQNMERRGIVGSAALYYDFAQCLCSAGRCQEALMQIEKICKVANKPLVVTYTGLIQACLDAGSIKNGAYIFKQMENFCSPNLVTCNTMLKGYLDHGMFEEAKELFLKMLDDGNNISSKSDYKVRVIPDSYTFNTFLDACITEKRWDDFEFVYKMMLHHGYHFNAKRHLRMILDACEAGKGELLDITWTHLTEAGRSPPPPLVKERFCTKLEKDDYAAALSCITDPNLGELQTFFSKKAWLKLFKENAERFQKDTFVRLVHEGSILINRTDRSNPVFQNLMAACGELDRTCLVGADFKRSETKQSQVADQSQ</sequence>
<dbReference type="STRING" id="2094558.A0A314ZE60"/>
<dbReference type="Proteomes" id="UP000250321">
    <property type="component" value="Unassembled WGS sequence"/>
</dbReference>
<dbReference type="FunFam" id="1.25.40.10:FF:001393">
    <property type="entry name" value="Pentatricopeptide repeat-containing protein chloroplastic"/>
    <property type="match status" value="1"/>
</dbReference>
<keyword evidence="5" id="KW-1185">Reference proteome</keyword>
<proteinExistence type="predicted"/>
<protein>
    <submittedName>
        <fullName evidence="4">Pentatricopeptide repeat-containing protein</fullName>
    </submittedName>
</protein>
<dbReference type="GO" id="GO:0009507">
    <property type="term" value="C:chloroplast"/>
    <property type="evidence" value="ECO:0007669"/>
    <property type="project" value="TreeGrafter"/>
</dbReference>
<gene>
    <name evidence="4" type="ORF">Pyn_11533</name>
</gene>
<dbReference type="OrthoDB" id="1909155at2759"/>
<reference evidence="4 5" key="1">
    <citation type="submission" date="2018-02" db="EMBL/GenBank/DDBJ databases">
        <title>Draft genome of wild Prunus yedoensis var. nudiflora.</title>
        <authorList>
            <person name="Baek S."/>
            <person name="Kim J.-H."/>
            <person name="Choi K."/>
            <person name="Kim G.-B."/>
            <person name="Cho A."/>
            <person name="Jang H."/>
            <person name="Shin C.-H."/>
            <person name="Yu H.-J."/>
            <person name="Mun J.-H."/>
        </authorList>
    </citation>
    <scope>NUCLEOTIDE SEQUENCE [LARGE SCALE GENOMIC DNA]</scope>
    <source>
        <strain evidence="5">cv. Jeju island</strain>
        <tissue evidence="4">Leaf</tissue>
    </source>
</reference>